<feature type="transmembrane region" description="Helical" evidence="8">
    <location>
        <begin position="260"/>
        <end position="287"/>
    </location>
</feature>
<reference evidence="9" key="1">
    <citation type="submission" date="2020-05" db="EMBL/GenBank/DDBJ databases">
        <authorList>
            <person name="Chiriac C."/>
            <person name="Salcher M."/>
            <person name="Ghai R."/>
            <person name="Kavagutti S V."/>
        </authorList>
    </citation>
    <scope>NUCLEOTIDE SEQUENCE</scope>
</reference>
<dbReference type="Pfam" id="PF01032">
    <property type="entry name" value="FecCD"/>
    <property type="match status" value="1"/>
</dbReference>
<organism evidence="9">
    <name type="scientific">freshwater metagenome</name>
    <dbReference type="NCBI Taxonomy" id="449393"/>
    <lineage>
        <taxon>unclassified sequences</taxon>
        <taxon>metagenomes</taxon>
        <taxon>ecological metagenomes</taxon>
    </lineage>
</organism>
<evidence type="ECO:0000256" key="1">
    <source>
        <dbReference type="ARBA" id="ARBA00004651"/>
    </source>
</evidence>
<name>A0A6J6KIE2_9ZZZZ</name>
<dbReference type="PANTHER" id="PTHR30472:SF25">
    <property type="entry name" value="ABC TRANSPORTER PERMEASE PROTEIN MJ0876-RELATED"/>
    <property type="match status" value="1"/>
</dbReference>
<dbReference type="PANTHER" id="PTHR30472">
    <property type="entry name" value="FERRIC ENTEROBACTIN TRANSPORT SYSTEM PERMEASE PROTEIN"/>
    <property type="match status" value="1"/>
</dbReference>
<evidence type="ECO:0000256" key="4">
    <source>
        <dbReference type="ARBA" id="ARBA00022475"/>
    </source>
</evidence>
<dbReference type="Gene3D" id="1.10.3470.10">
    <property type="entry name" value="ABC transporter involved in vitamin B12 uptake, BtuC"/>
    <property type="match status" value="1"/>
</dbReference>
<keyword evidence="6 8" id="KW-1133">Transmembrane helix</keyword>
<evidence type="ECO:0000256" key="6">
    <source>
        <dbReference type="ARBA" id="ARBA00022989"/>
    </source>
</evidence>
<keyword evidence="7 8" id="KW-0472">Membrane</keyword>
<dbReference type="AlphaFoldDB" id="A0A6J6KIE2"/>
<dbReference type="GO" id="GO:0022857">
    <property type="term" value="F:transmembrane transporter activity"/>
    <property type="evidence" value="ECO:0007669"/>
    <property type="project" value="InterPro"/>
</dbReference>
<evidence type="ECO:0000313" key="9">
    <source>
        <dbReference type="EMBL" id="CAB4648193.1"/>
    </source>
</evidence>
<gene>
    <name evidence="9" type="ORF">UFOPK2166_00650</name>
    <name evidence="10" type="ORF">UFOPK2872_00937</name>
</gene>
<comment type="subcellular location">
    <subcellularLocation>
        <location evidence="1">Cell membrane</location>
        <topology evidence="1">Multi-pass membrane protein</topology>
    </subcellularLocation>
</comment>
<dbReference type="SUPFAM" id="SSF81345">
    <property type="entry name" value="ABC transporter involved in vitamin B12 uptake, BtuC"/>
    <property type="match status" value="1"/>
</dbReference>
<feature type="transmembrane region" description="Helical" evidence="8">
    <location>
        <begin position="172"/>
        <end position="191"/>
    </location>
</feature>
<feature type="transmembrane region" description="Helical" evidence="8">
    <location>
        <begin position="140"/>
        <end position="160"/>
    </location>
</feature>
<keyword evidence="3" id="KW-0813">Transport</keyword>
<feature type="transmembrane region" description="Helical" evidence="8">
    <location>
        <begin position="331"/>
        <end position="348"/>
    </location>
</feature>
<feature type="transmembrane region" description="Helical" evidence="8">
    <location>
        <begin position="81"/>
        <end position="98"/>
    </location>
</feature>
<dbReference type="CDD" id="cd06550">
    <property type="entry name" value="TM_ABC_iron-siderophores_like"/>
    <property type="match status" value="1"/>
</dbReference>
<proteinExistence type="inferred from homology"/>
<dbReference type="EMBL" id="CAEZWB010000069">
    <property type="protein sequence ID" value="CAB4648193.1"/>
    <property type="molecule type" value="Genomic_DNA"/>
</dbReference>
<dbReference type="GO" id="GO:0005886">
    <property type="term" value="C:plasma membrane"/>
    <property type="evidence" value="ECO:0007669"/>
    <property type="project" value="UniProtKB-SubCell"/>
</dbReference>
<dbReference type="InterPro" id="IPR037294">
    <property type="entry name" value="ABC_BtuC-like"/>
</dbReference>
<dbReference type="EMBL" id="CAEZZM010000118">
    <property type="protein sequence ID" value="CAB4767214.1"/>
    <property type="molecule type" value="Genomic_DNA"/>
</dbReference>
<comment type="similarity">
    <text evidence="2">Belongs to the binding-protein-dependent transport system permease family. FecCD subfamily.</text>
</comment>
<evidence type="ECO:0000313" key="10">
    <source>
        <dbReference type="EMBL" id="CAB4767214.1"/>
    </source>
</evidence>
<dbReference type="FunFam" id="1.10.3470.10:FF:000001">
    <property type="entry name" value="Vitamin B12 ABC transporter permease BtuC"/>
    <property type="match status" value="1"/>
</dbReference>
<protein>
    <submittedName>
        <fullName evidence="9">Unannotated protein</fullName>
    </submittedName>
</protein>
<evidence type="ECO:0000256" key="5">
    <source>
        <dbReference type="ARBA" id="ARBA00022692"/>
    </source>
</evidence>
<accession>A0A6J6KIE2</accession>
<keyword evidence="5 8" id="KW-0812">Transmembrane</keyword>
<keyword evidence="4" id="KW-1003">Cell membrane</keyword>
<sequence>MSALRTSDVSARGTDHQFWWFALSGVLLVCMVLVGLMIGPAGPTWWRIPLELLNRLPLISVDSGVSASDWNIVWQIRAPRVVLAVIVGSTLSISGASYQGVFRNPLVDPYLLGVAAGAGLGATVVFSLQSGESSTWFIDPLPLIAFGGALVAVLVTYLVGTAFGANRSTTTLVLAGVAVTSLATAIQAFILQRNTDVVRQVYSWILGRLSSATWGDVRLVLPYVIASTVVLLLHRRLLDVMRVGDDEALALGVNVRRVRLVVVLAATLGTASVVAVSGLIGFVGIIVPHAVRLLAGASYRRVLPLSVLLGAAFLVAADIPSRVLANPAETPIGVVTAFFGAPFFLLLLRTRQTSQ</sequence>
<evidence type="ECO:0000256" key="7">
    <source>
        <dbReference type="ARBA" id="ARBA00023136"/>
    </source>
</evidence>
<feature type="transmembrane region" description="Helical" evidence="8">
    <location>
        <begin position="299"/>
        <end position="319"/>
    </location>
</feature>
<feature type="transmembrane region" description="Helical" evidence="8">
    <location>
        <begin position="18"/>
        <end position="38"/>
    </location>
</feature>
<evidence type="ECO:0000256" key="8">
    <source>
        <dbReference type="SAM" id="Phobius"/>
    </source>
</evidence>
<feature type="transmembrane region" description="Helical" evidence="8">
    <location>
        <begin position="110"/>
        <end position="128"/>
    </location>
</feature>
<evidence type="ECO:0000256" key="2">
    <source>
        <dbReference type="ARBA" id="ARBA00007935"/>
    </source>
</evidence>
<dbReference type="InterPro" id="IPR000522">
    <property type="entry name" value="ABC_transptr_permease_BtuC"/>
</dbReference>
<feature type="transmembrane region" description="Helical" evidence="8">
    <location>
        <begin position="212"/>
        <end position="233"/>
    </location>
</feature>
<evidence type="ECO:0000256" key="3">
    <source>
        <dbReference type="ARBA" id="ARBA00022448"/>
    </source>
</evidence>